<evidence type="ECO:0000313" key="4">
    <source>
        <dbReference type="EMBL" id="KAK7422540.1"/>
    </source>
</evidence>
<dbReference type="Pfam" id="PF23658">
    <property type="entry name" value="PDZ_CPAF_rel"/>
    <property type="match status" value="1"/>
</dbReference>
<dbReference type="InterPro" id="IPR005151">
    <property type="entry name" value="Tail-specific_protease"/>
</dbReference>
<dbReference type="Proteomes" id="UP001498476">
    <property type="component" value="Unassembled WGS sequence"/>
</dbReference>
<feature type="domain" description="CPAF-like PDZ" evidence="3">
    <location>
        <begin position="173"/>
        <end position="290"/>
    </location>
</feature>
<dbReference type="Pfam" id="PF03572">
    <property type="entry name" value="Peptidase_S41"/>
    <property type="match status" value="1"/>
</dbReference>
<dbReference type="PANTHER" id="PTHR37049:SF4">
    <property type="entry name" value="RHODANESE DOMAIN-CONTAINING PROTEIN"/>
    <property type="match status" value="1"/>
</dbReference>
<organism evidence="4 5">
    <name type="scientific">Neonectria punicea</name>
    <dbReference type="NCBI Taxonomy" id="979145"/>
    <lineage>
        <taxon>Eukaryota</taxon>
        <taxon>Fungi</taxon>
        <taxon>Dikarya</taxon>
        <taxon>Ascomycota</taxon>
        <taxon>Pezizomycotina</taxon>
        <taxon>Sordariomycetes</taxon>
        <taxon>Hypocreomycetidae</taxon>
        <taxon>Hypocreales</taxon>
        <taxon>Nectriaceae</taxon>
        <taxon>Neonectria</taxon>
    </lineage>
</organism>
<feature type="domain" description="Tail specific protease" evidence="2">
    <location>
        <begin position="400"/>
        <end position="574"/>
    </location>
</feature>
<keyword evidence="5" id="KW-1185">Reference proteome</keyword>
<proteinExistence type="predicted"/>
<comment type="caution">
    <text evidence="4">The sequence shown here is derived from an EMBL/GenBank/DDBJ whole genome shotgun (WGS) entry which is preliminary data.</text>
</comment>
<evidence type="ECO:0000259" key="3">
    <source>
        <dbReference type="Pfam" id="PF23658"/>
    </source>
</evidence>
<accession>A0ABR1HNV4</accession>
<dbReference type="SUPFAM" id="SSF52096">
    <property type="entry name" value="ClpP/crotonase"/>
    <property type="match status" value="1"/>
</dbReference>
<reference evidence="4 5" key="1">
    <citation type="journal article" date="2025" name="Microbiol. Resour. Announc.">
        <title>Draft genome sequences for Neonectria magnoliae and Neonectria punicea, canker pathogens of Liriodendron tulipifera and Acer saccharum in West Virginia.</title>
        <authorList>
            <person name="Petronek H.M."/>
            <person name="Kasson M.T."/>
            <person name="Metheny A.M."/>
            <person name="Stauder C.M."/>
            <person name="Lovett B."/>
            <person name="Lynch S.C."/>
            <person name="Garnas J.R."/>
            <person name="Kasson L.R."/>
            <person name="Stajich J.E."/>
        </authorList>
    </citation>
    <scope>NUCLEOTIDE SEQUENCE [LARGE SCALE GENOMIC DNA]</scope>
    <source>
        <strain evidence="4 5">NRRL 64653</strain>
    </source>
</reference>
<evidence type="ECO:0000259" key="2">
    <source>
        <dbReference type="Pfam" id="PF03572"/>
    </source>
</evidence>
<evidence type="ECO:0000256" key="1">
    <source>
        <dbReference type="SAM" id="SignalP"/>
    </source>
</evidence>
<feature type="chain" id="PRO_5045200795" description="Tail specific protease domain-containing protein" evidence="1">
    <location>
        <begin position="17"/>
        <end position="746"/>
    </location>
</feature>
<feature type="signal peptide" evidence="1">
    <location>
        <begin position="1"/>
        <end position="16"/>
    </location>
</feature>
<dbReference type="InterPro" id="IPR052766">
    <property type="entry name" value="S41A_metabolite_peptidase"/>
</dbReference>
<gene>
    <name evidence="4" type="ORF">QQX98_001562</name>
</gene>
<dbReference type="InterPro" id="IPR056186">
    <property type="entry name" value="PDZ_CPAF-rel"/>
</dbReference>
<evidence type="ECO:0000313" key="5">
    <source>
        <dbReference type="Proteomes" id="UP001498476"/>
    </source>
</evidence>
<protein>
    <recommendedName>
        <fullName evidence="6">Tail specific protease domain-containing protein</fullName>
    </recommendedName>
</protein>
<dbReference type="InterPro" id="IPR029045">
    <property type="entry name" value="ClpP/crotonase-like_dom_sf"/>
</dbReference>
<dbReference type="Gene3D" id="3.90.226.10">
    <property type="entry name" value="2-enoyl-CoA Hydratase, Chain A, domain 1"/>
    <property type="match status" value="1"/>
</dbReference>
<dbReference type="EMBL" id="JAZAVJ010000015">
    <property type="protein sequence ID" value="KAK7422540.1"/>
    <property type="molecule type" value="Genomic_DNA"/>
</dbReference>
<keyword evidence="1" id="KW-0732">Signal</keyword>
<name>A0ABR1HNV4_9HYPO</name>
<evidence type="ECO:0008006" key="6">
    <source>
        <dbReference type="Google" id="ProtNLM"/>
    </source>
</evidence>
<sequence>MIPGFCLLALAGLATAALEPREILHRALNQPTFNYKRDIEDRDSAPCRTLAKAYKAAGAKAGDTPIVDVPPSVGIACLKSVPLAKERDLALLEYLGPFVEFQSTLETLANPPEEYLFEGVDVLGGIEAVKSKLKKDEYKNQYEFMTDLRAIFAAANDNHFDYPPALLNAFMYVRRGLDIVPLSRDGTHVPEFFMALDVARGNNHQLDYHPSAISNIDGTPIAKWLENDALRNPSNYQDPDAQFNNMFSTVQRTALGSVGAALLTQFEIPDSYTVYFRNGSELEVANTILFLPTADFSGIYSGKDFQNAIEIPSSKAKARAVEAKKVRRAVDEEEKKEKETSPTIPGYPYPVKKHSLNSISGYFLNRTSYRDTAVLSILSFLPVGFDLGDLDNFNITEYVLEGRQVIVDFFKQAQKESRNKLIIDLSGNGGGSVALATEVYRLLFPEGEFSGWDRYRANDILEVTSEADYDTLVNVMITQSEYYPVGPPNNTAIKTGKAWFGPYTAAGGQNVTAAFQQDKDLPWDPSVPAYYNGVDEDTTVIKKAVFKPENILIVTDGTCASACNILTGLLTRNHGIRTLALGGRPLDLAMQAMGGVKGTLLYRNADIVAASSAFVTGIKKDKAAVKLIQDAAGVLPSLKDAPLLPLVQGADGGKVNALNGYTTDDLDGYPVHFRYEAANCRLFYTQRMTKDIREQWRFAAAVAWHGAKCVPGSTNQADNTIGNVTLGYDNRVRSHATPLKNLGQLY</sequence>
<dbReference type="PANTHER" id="PTHR37049">
    <property type="entry name" value="PEPTIDASE S41 FAMILY PROTEIN"/>
    <property type="match status" value="1"/>
</dbReference>